<keyword evidence="1" id="KW-0456">Lyase</keyword>
<proteinExistence type="predicted"/>
<dbReference type="RefSeq" id="WP_311706571.1">
    <property type="nucleotide sequence ID" value="NZ_JAVREL010000014.1"/>
</dbReference>
<dbReference type="EC" id="4.2.1.17" evidence="1"/>
<dbReference type="InterPro" id="IPR001753">
    <property type="entry name" value="Enoyl-CoA_hydra/iso"/>
</dbReference>
<name>A0ABU2MUW9_9ACTN</name>
<gene>
    <name evidence="1" type="primary">dpgB</name>
    <name evidence="1" type="ORF">RM590_22970</name>
</gene>
<dbReference type="PANTHER" id="PTHR11941:SF54">
    <property type="entry name" value="ENOYL-COA HYDRATASE, MITOCHONDRIAL"/>
    <property type="match status" value="1"/>
</dbReference>
<evidence type="ECO:0000313" key="1">
    <source>
        <dbReference type="EMBL" id="MDT0345440.1"/>
    </source>
</evidence>
<dbReference type="InterPro" id="IPR029045">
    <property type="entry name" value="ClpP/crotonase-like_dom_sf"/>
</dbReference>
<protein>
    <submittedName>
        <fullName evidence="1">Enoyl-CoA-hydratase DpgB</fullName>
        <ecNumber evidence="1">4.2.1.17</ecNumber>
    </submittedName>
</protein>
<comment type="caution">
    <text evidence="1">The sequence shown here is derived from an EMBL/GenBank/DDBJ whole genome shotgun (WGS) entry which is preliminary data.</text>
</comment>
<dbReference type="EMBL" id="JAVREL010000014">
    <property type="protein sequence ID" value="MDT0345440.1"/>
    <property type="molecule type" value="Genomic_DNA"/>
</dbReference>
<dbReference type="NCBIfam" id="NF042431">
    <property type="entry name" value="EnCoAhydt_DpgB"/>
    <property type="match status" value="1"/>
</dbReference>
<dbReference type="InterPro" id="IPR053545">
    <property type="entry name" value="Enoyl-CoA_hydratase-like"/>
</dbReference>
<dbReference type="CDD" id="cd06558">
    <property type="entry name" value="crotonase-like"/>
    <property type="match status" value="1"/>
</dbReference>
<reference evidence="2" key="1">
    <citation type="submission" date="2023-07" db="EMBL/GenBank/DDBJ databases">
        <title>30 novel species of actinomycetes from the DSMZ collection.</title>
        <authorList>
            <person name="Nouioui I."/>
        </authorList>
    </citation>
    <scope>NUCLEOTIDE SEQUENCE [LARGE SCALE GENOMIC DNA]</scope>
    <source>
        <strain evidence="2">DSM 44938</strain>
    </source>
</reference>
<keyword evidence="2" id="KW-1185">Reference proteome</keyword>
<evidence type="ECO:0000313" key="2">
    <source>
        <dbReference type="Proteomes" id="UP001183246"/>
    </source>
</evidence>
<dbReference type="SUPFAM" id="SSF52096">
    <property type="entry name" value="ClpP/crotonase"/>
    <property type="match status" value="1"/>
</dbReference>
<dbReference type="Proteomes" id="UP001183246">
    <property type="component" value="Unassembled WGS sequence"/>
</dbReference>
<dbReference type="Pfam" id="PF00378">
    <property type="entry name" value="ECH_1"/>
    <property type="match status" value="1"/>
</dbReference>
<organism evidence="1 2">
    <name type="scientific">Streptomyces litchfieldiae</name>
    <dbReference type="NCBI Taxonomy" id="3075543"/>
    <lineage>
        <taxon>Bacteria</taxon>
        <taxon>Bacillati</taxon>
        <taxon>Actinomycetota</taxon>
        <taxon>Actinomycetes</taxon>
        <taxon>Kitasatosporales</taxon>
        <taxon>Streptomycetaceae</taxon>
        <taxon>Streptomyces</taxon>
    </lineage>
</organism>
<dbReference type="GO" id="GO:0004300">
    <property type="term" value="F:enoyl-CoA hydratase activity"/>
    <property type="evidence" value="ECO:0007669"/>
    <property type="project" value="UniProtKB-EC"/>
</dbReference>
<accession>A0ABU2MUW9</accession>
<sequence>MQVDSDVGERAGGAEFQLVVGHVRTVGELTAELNAVCDRAEDRRPPGVVLMLGGSPGDWPWPGAARIQEVNRWERAVRRLERLSAVIIAVARGTCGGPALDLLLAGDYRIAEPGLRMLLPVNDGHFWPGMGVHRLVNQVGVARARQLVLWGHELSAPQAIELGLVDEVTEQLDDAIGAAALLLGRLSGPDLAIRRQLLLEAPSVDHDEALGPHLAACDRELLRLRRGLEPAAPAGEEAR</sequence>
<dbReference type="Gene3D" id="3.90.226.10">
    <property type="entry name" value="2-enoyl-CoA Hydratase, Chain A, domain 1"/>
    <property type="match status" value="1"/>
</dbReference>
<dbReference type="PANTHER" id="PTHR11941">
    <property type="entry name" value="ENOYL-COA HYDRATASE-RELATED"/>
    <property type="match status" value="1"/>
</dbReference>